<dbReference type="RefSeq" id="WP_361710570.1">
    <property type="nucleotide sequence ID" value="NZ_JBEZVE010000057.1"/>
</dbReference>
<keyword evidence="4" id="KW-0378">Hydrolase</keyword>
<evidence type="ECO:0000256" key="3">
    <source>
        <dbReference type="ARBA" id="ARBA00022750"/>
    </source>
</evidence>
<gene>
    <name evidence="5" type="ORF">AB0E89_46490</name>
</gene>
<evidence type="ECO:0000313" key="6">
    <source>
        <dbReference type="Proteomes" id="UP001550739"/>
    </source>
</evidence>
<accession>A0ABV3A0Z1</accession>
<comment type="similarity">
    <text evidence="1">Belongs to the peptidase A31 family.</text>
</comment>
<evidence type="ECO:0000256" key="4">
    <source>
        <dbReference type="ARBA" id="ARBA00022801"/>
    </source>
</evidence>
<dbReference type="GO" id="GO:0008233">
    <property type="term" value="F:peptidase activity"/>
    <property type="evidence" value="ECO:0007669"/>
    <property type="project" value="UniProtKB-KW"/>
</dbReference>
<proteinExistence type="inferred from homology"/>
<protein>
    <submittedName>
        <fullName evidence="5">Hydrogenase maturation protease</fullName>
    </submittedName>
</protein>
<reference evidence="5 6" key="1">
    <citation type="submission" date="2024-06" db="EMBL/GenBank/DDBJ databases">
        <title>The Natural Products Discovery Center: Release of the First 8490 Sequenced Strains for Exploring Actinobacteria Biosynthetic Diversity.</title>
        <authorList>
            <person name="Kalkreuter E."/>
            <person name="Kautsar S.A."/>
            <person name="Yang D."/>
            <person name="Bader C.D."/>
            <person name="Teijaro C.N."/>
            <person name="Fluegel L."/>
            <person name="Davis C.M."/>
            <person name="Simpson J.R."/>
            <person name="Lauterbach L."/>
            <person name="Steele A.D."/>
            <person name="Gui C."/>
            <person name="Meng S."/>
            <person name="Li G."/>
            <person name="Viehrig K."/>
            <person name="Ye F."/>
            <person name="Su P."/>
            <person name="Kiefer A.F."/>
            <person name="Nichols A."/>
            <person name="Cepeda A.J."/>
            <person name="Yan W."/>
            <person name="Fan B."/>
            <person name="Jiang Y."/>
            <person name="Adhikari A."/>
            <person name="Zheng C.-J."/>
            <person name="Schuster L."/>
            <person name="Cowan T.M."/>
            <person name="Smanski M.J."/>
            <person name="Chevrette M.G."/>
            <person name="De Carvalho L.P.S."/>
            <person name="Shen B."/>
        </authorList>
    </citation>
    <scope>NUCLEOTIDE SEQUENCE [LARGE SCALE GENOMIC DNA]</scope>
    <source>
        <strain evidence="5 6">NPDC033843</strain>
    </source>
</reference>
<dbReference type="PRINTS" id="PR00446">
    <property type="entry name" value="HYDRGNUPTAKE"/>
</dbReference>
<dbReference type="PANTHER" id="PTHR30302:SF1">
    <property type="entry name" value="HYDROGENASE 2 MATURATION PROTEASE"/>
    <property type="match status" value="1"/>
</dbReference>
<sequence>MTHSAAHLDTLDGVSACGLLVVGCGNLLRGDDGVGPILVRHLWDGGVPGGVRLVDGGTAGMDVAFQMRGAERVIIVDACRSDAEPGTVFKVPGPAVEELPPLSGLHTHSFRWDNALAFAHWLLGTDYPSDVTVYLIEAQDFTPGGLLSADVEAGMRRVLGLIRRDSAFGRVGQVQVEFTDDGYARLDAACAREYFPGDAAVVLAKEGEVWLTPLRGTASGGLLLKQRNIAGDRTLLVREALADDVPVGVRQGWWDEQQGALRISRD</sequence>
<dbReference type="NCBIfam" id="TIGR00072">
    <property type="entry name" value="hydrog_prot"/>
    <property type="match status" value="1"/>
</dbReference>
<name>A0ABV3A0Z1_9ACTN</name>
<keyword evidence="3" id="KW-0064">Aspartyl protease</keyword>
<dbReference type="SUPFAM" id="SSF53163">
    <property type="entry name" value="HybD-like"/>
    <property type="match status" value="1"/>
</dbReference>
<dbReference type="EMBL" id="JBEZVE010000057">
    <property type="protein sequence ID" value="MEU3787875.1"/>
    <property type="molecule type" value="Genomic_DNA"/>
</dbReference>
<organism evidence="5 6">
    <name type="scientific">Streptomyces sp. 900129855</name>
    <dbReference type="NCBI Taxonomy" id="3155129"/>
    <lineage>
        <taxon>Bacteria</taxon>
        <taxon>Bacillati</taxon>
        <taxon>Actinomycetota</taxon>
        <taxon>Actinomycetes</taxon>
        <taxon>Kitasatosporales</taxon>
        <taxon>Streptomycetaceae</taxon>
        <taxon>Streptomyces</taxon>
    </lineage>
</organism>
<dbReference type="PANTHER" id="PTHR30302">
    <property type="entry name" value="HYDROGENASE 1 MATURATION PROTEASE"/>
    <property type="match status" value="1"/>
</dbReference>
<comment type="caution">
    <text evidence="5">The sequence shown here is derived from an EMBL/GenBank/DDBJ whole genome shotgun (WGS) entry which is preliminary data.</text>
</comment>
<evidence type="ECO:0000256" key="2">
    <source>
        <dbReference type="ARBA" id="ARBA00022670"/>
    </source>
</evidence>
<dbReference type="InterPro" id="IPR023430">
    <property type="entry name" value="Pept_HybD-like_dom_sf"/>
</dbReference>
<dbReference type="GO" id="GO:0006508">
    <property type="term" value="P:proteolysis"/>
    <property type="evidence" value="ECO:0007669"/>
    <property type="project" value="UniProtKB-KW"/>
</dbReference>
<keyword evidence="6" id="KW-1185">Reference proteome</keyword>
<dbReference type="InterPro" id="IPR000671">
    <property type="entry name" value="Peptidase_A31"/>
</dbReference>
<keyword evidence="2 5" id="KW-0645">Protease</keyword>
<dbReference type="Gene3D" id="3.40.50.1450">
    <property type="entry name" value="HybD-like"/>
    <property type="match status" value="1"/>
</dbReference>
<evidence type="ECO:0000256" key="1">
    <source>
        <dbReference type="ARBA" id="ARBA00006814"/>
    </source>
</evidence>
<dbReference type="Proteomes" id="UP001550739">
    <property type="component" value="Unassembled WGS sequence"/>
</dbReference>
<dbReference type="Pfam" id="PF01750">
    <property type="entry name" value="HycI"/>
    <property type="match status" value="1"/>
</dbReference>
<evidence type="ECO:0000313" key="5">
    <source>
        <dbReference type="EMBL" id="MEU3787875.1"/>
    </source>
</evidence>